<name>A0A210Q324_MIZYE</name>
<dbReference type="Proteomes" id="UP000242188">
    <property type="component" value="Unassembled WGS sequence"/>
</dbReference>
<dbReference type="GO" id="GO:0051879">
    <property type="term" value="F:Hsp90 protein binding"/>
    <property type="evidence" value="ECO:0007669"/>
    <property type="project" value="InterPro"/>
</dbReference>
<dbReference type="InterPro" id="IPR008978">
    <property type="entry name" value="HSP20-like_chaperone"/>
</dbReference>
<comment type="similarity">
    <text evidence="1">Belongs to the p23/wos2 family.</text>
</comment>
<accession>A0A210Q324</accession>
<dbReference type="GO" id="GO:0051131">
    <property type="term" value="P:chaperone-mediated protein complex assembly"/>
    <property type="evidence" value="ECO:0007669"/>
    <property type="project" value="TreeGrafter"/>
</dbReference>
<reference evidence="3 4" key="1">
    <citation type="journal article" date="2017" name="Nat. Ecol. Evol.">
        <title>Scallop genome provides insights into evolution of bilaterian karyotype and development.</title>
        <authorList>
            <person name="Wang S."/>
            <person name="Zhang J."/>
            <person name="Jiao W."/>
            <person name="Li J."/>
            <person name="Xun X."/>
            <person name="Sun Y."/>
            <person name="Guo X."/>
            <person name="Huan P."/>
            <person name="Dong B."/>
            <person name="Zhang L."/>
            <person name="Hu X."/>
            <person name="Sun X."/>
            <person name="Wang J."/>
            <person name="Zhao C."/>
            <person name="Wang Y."/>
            <person name="Wang D."/>
            <person name="Huang X."/>
            <person name="Wang R."/>
            <person name="Lv J."/>
            <person name="Li Y."/>
            <person name="Zhang Z."/>
            <person name="Liu B."/>
            <person name="Lu W."/>
            <person name="Hui Y."/>
            <person name="Liang J."/>
            <person name="Zhou Z."/>
            <person name="Hou R."/>
            <person name="Li X."/>
            <person name="Liu Y."/>
            <person name="Li H."/>
            <person name="Ning X."/>
            <person name="Lin Y."/>
            <person name="Zhao L."/>
            <person name="Xing Q."/>
            <person name="Dou J."/>
            <person name="Li Y."/>
            <person name="Mao J."/>
            <person name="Guo H."/>
            <person name="Dou H."/>
            <person name="Li T."/>
            <person name="Mu C."/>
            <person name="Jiang W."/>
            <person name="Fu Q."/>
            <person name="Fu X."/>
            <person name="Miao Y."/>
            <person name="Liu J."/>
            <person name="Yu Q."/>
            <person name="Li R."/>
            <person name="Liao H."/>
            <person name="Li X."/>
            <person name="Kong Y."/>
            <person name="Jiang Z."/>
            <person name="Chourrout D."/>
            <person name="Li R."/>
            <person name="Bao Z."/>
        </authorList>
    </citation>
    <scope>NUCLEOTIDE SEQUENCE [LARGE SCALE GENOMIC DNA]</scope>
    <source>
        <strain evidence="3 4">PY_sf001</strain>
    </source>
</reference>
<evidence type="ECO:0000259" key="2">
    <source>
        <dbReference type="PROSITE" id="PS51203"/>
    </source>
</evidence>
<dbReference type="GO" id="GO:0005829">
    <property type="term" value="C:cytosol"/>
    <property type="evidence" value="ECO:0007669"/>
    <property type="project" value="TreeGrafter"/>
</dbReference>
<organism evidence="3 4">
    <name type="scientific">Mizuhopecten yessoensis</name>
    <name type="common">Japanese scallop</name>
    <name type="synonym">Patinopecten yessoensis</name>
    <dbReference type="NCBI Taxonomy" id="6573"/>
    <lineage>
        <taxon>Eukaryota</taxon>
        <taxon>Metazoa</taxon>
        <taxon>Spiralia</taxon>
        <taxon>Lophotrochozoa</taxon>
        <taxon>Mollusca</taxon>
        <taxon>Bivalvia</taxon>
        <taxon>Autobranchia</taxon>
        <taxon>Pteriomorphia</taxon>
        <taxon>Pectinida</taxon>
        <taxon>Pectinoidea</taxon>
        <taxon>Pectinidae</taxon>
        <taxon>Mizuhopecten</taxon>
    </lineage>
</organism>
<dbReference type="InterPro" id="IPR045250">
    <property type="entry name" value="p23-like"/>
</dbReference>
<sequence length="113" mass="12955">MADTSATPLHASVIWAQRKDKILLTINLEDSKDATFDIKENSFHFKGKGGPEKKDYEVKLDFYSDVVPSECKYTVLERNVPCVIKKKDEGEFWPRLLKKSQKVKYPGCSVLPF</sequence>
<proteinExistence type="inferred from homology"/>
<evidence type="ECO:0000313" key="4">
    <source>
        <dbReference type="Proteomes" id="UP000242188"/>
    </source>
</evidence>
<dbReference type="Pfam" id="PF04969">
    <property type="entry name" value="CS"/>
    <property type="match status" value="1"/>
</dbReference>
<gene>
    <name evidence="3" type="ORF">KP79_PYT19741</name>
</gene>
<dbReference type="CDD" id="cd06465">
    <property type="entry name" value="p23_hB-ind1_like"/>
    <property type="match status" value="1"/>
</dbReference>
<dbReference type="AlphaFoldDB" id="A0A210Q324"/>
<dbReference type="FunFam" id="2.60.40.790:FF:000013">
    <property type="entry name" value="Very-long-chain (3R)-3-hydroxyacyl-CoA dehydratase"/>
    <property type="match status" value="1"/>
</dbReference>
<dbReference type="PROSITE" id="PS51203">
    <property type="entry name" value="CS"/>
    <property type="match status" value="1"/>
</dbReference>
<evidence type="ECO:0000256" key="1">
    <source>
        <dbReference type="ARBA" id="ARBA00025733"/>
    </source>
</evidence>
<keyword evidence="4" id="KW-1185">Reference proteome</keyword>
<dbReference type="Gene3D" id="2.60.40.790">
    <property type="match status" value="1"/>
</dbReference>
<feature type="domain" description="CS" evidence="2">
    <location>
        <begin position="8"/>
        <end position="97"/>
    </location>
</feature>
<dbReference type="GO" id="GO:0051087">
    <property type="term" value="F:protein-folding chaperone binding"/>
    <property type="evidence" value="ECO:0007669"/>
    <property type="project" value="TreeGrafter"/>
</dbReference>
<dbReference type="STRING" id="6573.A0A210Q324"/>
<dbReference type="InterPro" id="IPR007052">
    <property type="entry name" value="CS_dom"/>
</dbReference>
<dbReference type="EMBL" id="NEDP02005159">
    <property type="protein sequence ID" value="OWF43137.1"/>
    <property type="molecule type" value="Genomic_DNA"/>
</dbReference>
<comment type="caution">
    <text evidence="3">The sequence shown here is derived from an EMBL/GenBank/DDBJ whole genome shotgun (WGS) entry which is preliminary data.</text>
</comment>
<dbReference type="PANTHER" id="PTHR22932">
    <property type="entry name" value="TELOMERASE-BINDING PROTEIN P23 HSP90 CO-CHAPERONE"/>
    <property type="match status" value="1"/>
</dbReference>
<protein>
    <recommendedName>
        <fullName evidence="2">CS domain-containing protein</fullName>
    </recommendedName>
</protein>
<dbReference type="SUPFAM" id="SSF49764">
    <property type="entry name" value="HSP20-like chaperones"/>
    <property type="match status" value="1"/>
</dbReference>
<dbReference type="GO" id="GO:0005634">
    <property type="term" value="C:nucleus"/>
    <property type="evidence" value="ECO:0007669"/>
    <property type="project" value="TreeGrafter"/>
</dbReference>
<dbReference type="OrthoDB" id="1564555at2759"/>
<evidence type="ECO:0000313" key="3">
    <source>
        <dbReference type="EMBL" id="OWF43137.1"/>
    </source>
</evidence>
<dbReference type="PANTHER" id="PTHR22932:SF1">
    <property type="entry name" value="CO-CHAPERONE PROTEIN DAF-41"/>
    <property type="match status" value="1"/>
</dbReference>
<dbReference type="GO" id="GO:0006457">
    <property type="term" value="P:protein folding"/>
    <property type="evidence" value="ECO:0007669"/>
    <property type="project" value="TreeGrafter"/>
</dbReference>